<dbReference type="EMBL" id="CP002216">
    <property type="protein sequence ID" value="ADQ03779.1"/>
    <property type="molecule type" value="Genomic_DNA"/>
</dbReference>
<evidence type="ECO:0000256" key="1">
    <source>
        <dbReference type="SAM" id="Phobius"/>
    </source>
</evidence>
<evidence type="ECO:0000313" key="2">
    <source>
        <dbReference type="EMBL" id="ADQ03779.1"/>
    </source>
</evidence>
<dbReference type="HOGENOM" id="CLU_2506469_0_0_9"/>
<reference key="1">
    <citation type="submission" date="2010-09" db="EMBL/GenBank/DDBJ databases">
        <title>Complete sequence of Caldicellulosiruptor owensensis OL.</title>
        <authorList>
            <consortium name="US DOE Joint Genome Institute"/>
            <person name="Lucas S."/>
            <person name="Copeland A."/>
            <person name="Lapidus A."/>
            <person name="Cheng J.-F."/>
            <person name="Bruce D."/>
            <person name="Goodwin L."/>
            <person name="Pitluck S."/>
            <person name="Davenport K."/>
            <person name="Detter J.C."/>
            <person name="Han C."/>
            <person name="Tapia R."/>
            <person name="Land M."/>
            <person name="Hauser L."/>
            <person name="Chang Y.-J."/>
            <person name="Jeffries C."/>
            <person name="Kyrpides N."/>
            <person name="Ivanova N."/>
            <person name="Mikhailova N."/>
            <person name="Blumer-Schuette S.E."/>
            <person name="Kelly R.M."/>
            <person name="Woyke T."/>
        </authorList>
    </citation>
    <scope>NUCLEOTIDE SEQUENCE</scope>
    <source>
        <strain>OL</strain>
    </source>
</reference>
<reference evidence="2 3" key="2">
    <citation type="journal article" date="2011" name="J. Bacteriol.">
        <title>Complete genome sequences for the anaerobic, extremely thermophilic plant biomass-degrading bacteria Caldicellulosiruptor hydrothermalis, Caldicellulosiruptor kristjanssonii, Caldicellulosiruptor kronotskyensis, Caldicellulosiruptor owensenis, and Caldicellulosiruptor lactoaceticus.</title>
        <authorList>
            <person name="Blumer-Schuette S.E."/>
            <person name="Ozdemir I."/>
            <person name="Mistry D."/>
            <person name="Lucas S."/>
            <person name="Lapidus A."/>
            <person name="Cheng J.F."/>
            <person name="Goodwin L.A."/>
            <person name="Pitluck S."/>
            <person name="Land M.L."/>
            <person name="Hauser L.J."/>
            <person name="Woyke T."/>
            <person name="Mikhailova N."/>
            <person name="Pati A."/>
            <person name="Kyrpides N.C."/>
            <person name="Ivanova N."/>
            <person name="Detter J.C."/>
            <person name="Walston-Davenport K."/>
            <person name="Han S."/>
            <person name="Adams M.W."/>
            <person name="Kelly R.M."/>
        </authorList>
    </citation>
    <scope>NUCLEOTIDE SEQUENCE [LARGE SCALE GENOMIC DNA]</scope>
    <source>
        <strain evidence="3">ATCC 700167 / DSM 13100 / OL</strain>
    </source>
</reference>
<dbReference type="KEGG" id="cow:Calow_0172"/>
<keyword evidence="1" id="KW-0812">Transmembrane</keyword>
<dbReference type="OrthoDB" id="1973431at2"/>
<gene>
    <name evidence="2" type="ordered locus">Calow_0172</name>
</gene>
<accession>E4Q2M5</accession>
<proteinExistence type="predicted"/>
<dbReference type="Proteomes" id="UP000006889">
    <property type="component" value="Chromosome"/>
</dbReference>
<evidence type="ECO:0000313" key="3">
    <source>
        <dbReference type="Proteomes" id="UP000006889"/>
    </source>
</evidence>
<keyword evidence="1" id="KW-1133">Transmembrane helix</keyword>
<name>E4Q2M5_CALOW</name>
<dbReference type="RefSeq" id="WP_013411193.1">
    <property type="nucleotide sequence ID" value="NC_014657.1"/>
</dbReference>
<dbReference type="AlphaFoldDB" id="E4Q2M5"/>
<sequence length="85" mass="9617">MKIQVCLSQGKKIEIIVPVLLFALVLRFLPRIAIKCMPAIKSDKLDIKQLNFKMLSKAFLSLRKYKGLILVEVKSCDGTTVIIKI</sequence>
<keyword evidence="1" id="KW-0472">Membrane</keyword>
<dbReference type="STRING" id="632518.Calow_0172"/>
<protein>
    <submittedName>
        <fullName evidence="2">Uncharacterized protein</fullName>
    </submittedName>
</protein>
<keyword evidence="3" id="KW-1185">Reference proteome</keyword>
<feature type="transmembrane region" description="Helical" evidence="1">
    <location>
        <begin position="15"/>
        <end position="34"/>
    </location>
</feature>
<organism evidence="2 3">
    <name type="scientific">Caldicellulosiruptor owensensis (strain ATCC 700167 / DSM 13100 / OL)</name>
    <dbReference type="NCBI Taxonomy" id="632518"/>
    <lineage>
        <taxon>Bacteria</taxon>
        <taxon>Bacillati</taxon>
        <taxon>Bacillota</taxon>
        <taxon>Bacillota incertae sedis</taxon>
        <taxon>Caldicellulosiruptorales</taxon>
        <taxon>Caldicellulosiruptoraceae</taxon>
        <taxon>Caldicellulosiruptor</taxon>
    </lineage>
</organism>